<dbReference type="Pfam" id="PF00797">
    <property type="entry name" value="Acetyltransf_2"/>
    <property type="match status" value="1"/>
</dbReference>
<accession>A0ABQ8KQP6</accession>
<protein>
    <submittedName>
        <fullName evidence="3">Cysteine proteinase</fullName>
    </submittedName>
</protein>
<sequence>MPVTPQDMYESMVVSNRGSYCFGQNGLLLGMLRGLGYRAYAAAGRVLVPPPPPAPPSAPPVYSAPHHLVLLVQPHNPSSPLGNVTYMVDVGFGGTGPVRPILLADGSASNQQRTADDGELDEECVTNGGWVWGTYPPERHRLVCGALPGSSLETRLGSGRAPARDWHLQVSHASVRPSSASAPSASAKPEWTTLYSFTEAEFFQADIDAASFAVSYMSGSIFLTSVICTRRFHVALQCAEDEEEVRLREDEGGHDATTQARSVSGDSLAGGAPGPFVGKWNLEGGRATKRIGRGVVQERTFTTESERLAILKDVFGVGVRPEDEQWIVGWPAALQPNTLT</sequence>
<feature type="compositionally biased region" description="Polar residues" evidence="2">
    <location>
        <begin position="256"/>
        <end position="265"/>
    </location>
</feature>
<dbReference type="RefSeq" id="XP_047782321.1">
    <property type="nucleotide sequence ID" value="XM_047922831.1"/>
</dbReference>
<dbReference type="PANTHER" id="PTHR11786:SF0">
    <property type="entry name" value="ARYLAMINE N-ACETYLTRANSFERASE 4-RELATED"/>
    <property type="match status" value="1"/>
</dbReference>
<reference evidence="3 4" key="1">
    <citation type="journal article" date="2021" name="Environ. Microbiol.">
        <title>Gene family expansions and transcriptome signatures uncover fungal adaptations to wood decay.</title>
        <authorList>
            <person name="Hage H."/>
            <person name="Miyauchi S."/>
            <person name="Viragh M."/>
            <person name="Drula E."/>
            <person name="Min B."/>
            <person name="Chaduli D."/>
            <person name="Navarro D."/>
            <person name="Favel A."/>
            <person name="Norest M."/>
            <person name="Lesage-Meessen L."/>
            <person name="Balint B."/>
            <person name="Merenyi Z."/>
            <person name="de Eugenio L."/>
            <person name="Morin E."/>
            <person name="Martinez A.T."/>
            <person name="Baldrian P."/>
            <person name="Stursova M."/>
            <person name="Martinez M.J."/>
            <person name="Novotny C."/>
            <person name="Magnuson J.K."/>
            <person name="Spatafora J.W."/>
            <person name="Maurice S."/>
            <person name="Pangilinan J."/>
            <person name="Andreopoulos W."/>
            <person name="LaButti K."/>
            <person name="Hundley H."/>
            <person name="Na H."/>
            <person name="Kuo A."/>
            <person name="Barry K."/>
            <person name="Lipzen A."/>
            <person name="Henrissat B."/>
            <person name="Riley R."/>
            <person name="Ahrendt S."/>
            <person name="Nagy L.G."/>
            <person name="Grigoriev I.V."/>
            <person name="Martin F."/>
            <person name="Rosso M.N."/>
        </authorList>
    </citation>
    <scope>NUCLEOTIDE SEQUENCE [LARGE SCALE GENOMIC DNA]</scope>
    <source>
        <strain evidence="3 4">CIRM-BRFM 1785</strain>
    </source>
</reference>
<name>A0ABQ8KQP6_9APHY</name>
<gene>
    <name evidence="3" type="ORF">C8Q71DRAFT_741794</name>
</gene>
<feature type="region of interest" description="Disordered" evidence="2">
    <location>
        <begin position="246"/>
        <end position="272"/>
    </location>
</feature>
<evidence type="ECO:0000313" key="3">
    <source>
        <dbReference type="EMBL" id="KAH9840855.1"/>
    </source>
</evidence>
<evidence type="ECO:0000313" key="4">
    <source>
        <dbReference type="Proteomes" id="UP000814176"/>
    </source>
</evidence>
<comment type="similarity">
    <text evidence="1">Belongs to the arylamine N-acetyltransferase family.</text>
</comment>
<dbReference type="Gene3D" id="3.30.2140.20">
    <property type="match status" value="1"/>
</dbReference>
<dbReference type="SUPFAM" id="SSF54001">
    <property type="entry name" value="Cysteine proteinases"/>
    <property type="match status" value="1"/>
</dbReference>
<proteinExistence type="inferred from homology"/>
<dbReference type="EMBL" id="JADCUA010000004">
    <property type="protein sequence ID" value="KAH9840855.1"/>
    <property type="molecule type" value="Genomic_DNA"/>
</dbReference>
<dbReference type="GeneID" id="72003563"/>
<comment type="caution">
    <text evidence="3">The sequence shown here is derived from an EMBL/GenBank/DDBJ whole genome shotgun (WGS) entry which is preliminary data.</text>
</comment>
<evidence type="ECO:0000256" key="2">
    <source>
        <dbReference type="SAM" id="MobiDB-lite"/>
    </source>
</evidence>
<dbReference type="Proteomes" id="UP000814176">
    <property type="component" value="Unassembled WGS sequence"/>
</dbReference>
<evidence type="ECO:0000256" key="1">
    <source>
        <dbReference type="ARBA" id="ARBA00006547"/>
    </source>
</evidence>
<dbReference type="InterPro" id="IPR038765">
    <property type="entry name" value="Papain-like_cys_pep_sf"/>
</dbReference>
<dbReference type="PANTHER" id="PTHR11786">
    <property type="entry name" value="N-HYDROXYARYLAMINE O-ACETYLTRANSFERASE"/>
    <property type="match status" value="1"/>
</dbReference>
<organism evidence="3 4">
    <name type="scientific">Rhodofomes roseus</name>
    <dbReference type="NCBI Taxonomy" id="34475"/>
    <lineage>
        <taxon>Eukaryota</taxon>
        <taxon>Fungi</taxon>
        <taxon>Dikarya</taxon>
        <taxon>Basidiomycota</taxon>
        <taxon>Agaricomycotina</taxon>
        <taxon>Agaricomycetes</taxon>
        <taxon>Polyporales</taxon>
        <taxon>Rhodofomes</taxon>
    </lineage>
</organism>
<keyword evidence="4" id="KW-1185">Reference proteome</keyword>
<dbReference type="InterPro" id="IPR053710">
    <property type="entry name" value="Arylamine_NAT_domain_sf"/>
</dbReference>
<dbReference type="InterPro" id="IPR001447">
    <property type="entry name" value="Arylamine_N-AcTrfase"/>
</dbReference>